<dbReference type="InterPro" id="IPR011335">
    <property type="entry name" value="Restrct_endonuc-II-like"/>
</dbReference>
<dbReference type="EMBL" id="VWPH01000014">
    <property type="protein sequence ID" value="KAA5828670.1"/>
    <property type="molecule type" value="Genomic_DNA"/>
</dbReference>
<dbReference type="RefSeq" id="WP_150069592.1">
    <property type="nucleotide sequence ID" value="NZ_VWPH01000014.1"/>
</dbReference>
<dbReference type="InterPro" id="IPR008538">
    <property type="entry name" value="Uma2"/>
</dbReference>
<dbReference type="AlphaFoldDB" id="A0A5M7BIW2"/>
<keyword evidence="2" id="KW-0255">Endonuclease</keyword>
<name>A0A5M7BIW2_SACHI</name>
<dbReference type="Proteomes" id="UP000323946">
    <property type="component" value="Unassembled WGS sequence"/>
</dbReference>
<organism evidence="2 3">
    <name type="scientific">Saccharopolyspora hirsuta</name>
    <dbReference type="NCBI Taxonomy" id="1837"/>
    <lineage>
        <taxon>Bacteria</taxon>
        <taxon>Bacillati</taxon>
        <taxon>Actinomycetota</taxon>
        <taxon>Actinomycetes</taxon>
        <taxon>Pseudonocardiales</taxon>
        <taxon>Pseudonocardiaceae</taxon>
        <taxon>Saccharopolyspora</taxon>
    </lineage>
</organism>
<dbReference type="PANTHER" id="PTHR35400">
    <property type="entry name" value="SLR1083 PROTEIN"/>
    <property type="match status" value="1"/>
</dbReference>
<dbReference type="SUPFAM" id="SSF52980">
    <property type="entry name" value="Restriction endonuclease-like"/>
    <property type="match status" value="1"/>
</dbReference>
<reference evidence="2 3" key="1">
    <citation type="submission" date="2019-09" db="EMBL/GenBank/DDBJ databases">
        <title>Draft genome sequence of the thermophilic Saccharopolyspora hirsuta VKM Ac-666T.</title>
        <authorList>
            <person name="Lobastova T.G."/>
            <person name="Fokina V."/>
            <person name="Bragin E.Y."/>
            <person name="Shtratnikova V.Y."/>
            <person name="Starodumova I.P."/>
            <person name="Tarlachkov S.V."/>
            <person name="Donova M.V."/>
        </authorList>
    </citation>
    <scope>NUCLEOTIDE SEQUENCE [LARGE SCALE GENOMIC DNA]</scope>
    <source>
        <strain evidence="2 3">VKM Ac-666</strain>
    </source>
</reference>
<dbReference type="OrthoDB" id="9799703at2"/>
<evidence type="ECO:0000259" key="1">
    <source>
        <dbReference type="Pfam" id="PF05685"/>
    </source>
</evidence>
<dbReference type="CDD" id="cd06260">
    <property type="entry name" value="DUF820-like"/>
    <property type="match status" value="1"/>
</dbReference>
<proteinExistence type="predicted"/>
<protein>
    <submittedName>
        <fullName evidence="2">Uma2 family endonuclease</fullName>
    </submittedName>
</protein>
<dbReference type="GO" id="GO:0004519">
    <property type="term" value="F:endonuclease activity"/>
    <property type="evidence" value="ECO:0007669"/>
    <property type="project" value="UniProtKB-KW"/>
</dbReference>
<dbReference type="InterPro" id="IPR012296">
    <property type="entry name" value="Nuclease_put_TT1808"/>
</dbReference>
<keyword evidence="2" id="KW-0378">Hydrolase</keyword>
<keyword evidence="2" id="KW-0540">Nuclease</keyword>
<keyword evidence="3" id="KW-1185">Reference proteome</keyword>
<dbReference type="SMR" id="A0A5M7BIW2"/>
<evidence type="ECO:0000313" key="2">
    <source>
        <dbReference type="EMBL" id="KAA5828670.1"/>
    </source>
</evidence>
<evidence type="ECO:0000313" key="3">
    <source>
        <dbReference type="Proteomes" id="UP000323946"/>
    </source>
</evidence>
<feature type="domain" description="Putative restriction endonuclease" evidence="1">
    <location>
        <begin position="8"/>
        <end position="155"/>
    </location>
</feature>
<sequence>MTVDDMALLPPDVGRYELVGGRVELSHPQVLWHARAVSRLAYAVGLRAPRGLEVLFAPVVIFNDERTHCRRPDLTVFSRDAWAEPWLASPPLLAVEVASAETAARDYRQKFFEYAEFGIPAYWIIGPDKHWPAIDEFRLDDGEYRHVQQIAGEDAFATDFPFPLRLVPHWLFADGPWRERISGEGA</sequence>
<dbReference type="Pfam" id="PF05685">
    <property type="entry name" value="Uma2"/>
    <property type="match status" value="1"/>
</dbReference>
<accession>A0A5M7BIW2</accession>
<dbReference type="Gene3D" id="3.90.1570.10">
    <property type="entry name" value="tt1808, chain A"/>
    <property type="match status" value="1"/>
</dbReference>
<comment type="caution">
    <text evidence="2">The sequence shown here is derived from an EMBL/GenBank/DDBJ whole genome shotgun (WGS) entry which is preliminary data.</text>
</comment>
<gene>
    <name evidence="2" type="ORF">F1721_26890</name>
</gene>
<dbReference type="PANTHER" id="PTHR35400:SF3">
    <property type="entry name" value="SLL1072 PROTEIN"/>
    <property type="match status" value="1"/>
</dbReference>